<dbReference type="GeneID" id="56028999"/>
<dbReference type="OrthoDB" id="318346at2157"/>
<evidence type="ECO:0000259" key="2">
    <source>
        <dbReference type="PROSITE" id="PS50966"/>
    </source>
</evidence>
<keyword evidence="1" id="KW-0862">Zinc</keyword>
<dbReference type="RefSeq" id="WP_179169285.1">
    <property type="nucleotide sequence ID" value="NZ_CP058529.1"/>
</dbReference>
<accession>A0A7D5GFF5</accession>
<keyword evidence="4" id="KW-1185">Reference proteome</keyword>
<evidence type="ECO:0000256" key="1">
    <source>
        <dbReference type="PROSITE-ProRule" id="PRU00325"/>
    </source>
</evidence>
<organism evidence="3 4">
    <name type="scientific">Halorarum halophilum</name>
    <dbReference type="NCBI Taxonomy" id="2743090"/>
    <lineage>
        <taxon>Archaea</taxon>
        <taxon>Methanobacteriati</taxon>
        <taxon>Methanobacteriota</taxon>
        <taxon>Stenosarchaea group</taxon>
        <taxon>Halobacteria</taxon>
        <taxon>Halobacteriales</taxon>
        <taxon>Haloferacaceae</taxon>
        <taxon>Halorarum</taxon>
    </lineage>
</organism>
<dbReference type="AlphaFoldDB" id="A0A7D5GFF5"/>
<keyword evidence="1" id="KW-0863">Zinc-finger</keyword>
<protein>
    <submittedName>
        <fullName evidence="3">SWIM zinc finger family protein</fullName>
    </submittedName>
</protein>
<evidence type="ECO:0000313" key="3">
    <source>
        <dbReference type="EMBL" id="QLG27710.1"/>
    </source>
</evidence>
<evidence type="ECO:0000313" key="4">
    <source>
        <dbReference type="Proteomes" id="UP000509750"/>
    </source>
</evidence>
<feature type="domain" description="SWIM-type" evidence="2">
    <location>
        <begin position="62"/>
        <end position="100"/>
    </location>
</feature>
<reference evidence="3 4" key="1">
    <citation type="submission" date="2020-07" db="EMBL/GenBank/DDBJ databases">
        <title>Gai3-2, isolated from salt lake.</title>
        <authorList>
            <person name="Cui H."/>
            <person name="Shi X."/>
        </authorList>
    </citation>
    <scope>NUCLEOTIDE SEQUENCE [LARGE SCALE GENOMIC DNA]</scope>
    <source>
        <strain evidence="3 4">Gai3-2</strain>
    </source>
</reference>
<name>A0A7D5GFF5_9EURY</name>
<dbReference type="InterPro" id="IPR007527">
    <property type="entry name" value="Znf_SWIM"/>
</dbReference>
<dbReference type="GO" id="GO:0008270">
    <property type="term" value="F:zinc ion binding"/>
    <property type="evidence" value="ECO:0007669"/>
    <property type="project" value="UniProtKB-KW"/>
</dbReference>
<proteinExistence type="predicted"/>
<dbReference type="KEGG" id="halg:HUG10_09160"/>
<keyword evidence="1" id="KW-0479">Metal-binding</keyword>
<sequence>MSADTPTPPSTDETAPGEALDFDALAGTDTTSWRRADPQRALIESVGRYGYRVALQDGADVHIVAVALDDDEHVGTCDCRGFEYHDGPCAHLCTVRKAAFIDAKDTHGDSVRIRRIDLDNVHDPERAATDGGHIDRAMHTNALEGRR</sequence>
<dbReference type="Proteomes" id="UP000509750">
    <property type="component" value="Chromosome"/>
</dbReference>
<dbReference type="EMBL" id="CP058529">
    <property type="protein sequence ID" value="QLG27710.1"/>
    <property type="molecule type" value="Genomic_DNA"/>
</dbReference>
<dbReference type="PROSITE" id="PS50966">
    <property type="entry name" value="ZF_SWIM"/>
    <property type="match status" value="1"/>
</dbReference>
<gene>
    <name evidence="3" type="ORF">HUG10_09160</name>
</gene>